<dbReference type="CDD" id="cd04016">
    <property type="entry name" value="C2_Tollip"/>
    <property type="match status" value="1"/>
</dbReference>
<evidence type="ECO:0000259" key="2">
    <source>
        <dbReference type="PROSITE" id="PS50004"/>
    </source>
</evidence>
<evidence type="ECO:0000313" key="3">
    <source>
        <dbReference type="Proteomes" id="UP000887566"/>
    </source>
</evidence>
<keyword evidence="3" id="KW-1185">Reference proteome</keyword>
<dbReference type="GO" id="GO:0031624">
    <property type="term" value="F:ubiquitin conjugating enzyme binding"/>
    <property type="evidence" value="ECO:0007669"/>
    <property type="project" value="TreeGrafter"/>
</dbReference>
<dbReference type="InterPro" id="IPR035892">
    <property type="entry name" value="C2_domain_sf"/>
</dbReference>
<dbReference type="WBParaSite" id="PSAMB.scaffold12077size2966.g34612.t1">
    <property type="protein sequence ID" value="PSAMB.scaffold12077size2966.g34612.t1"/>
    <property type="gene ID" value="PSAMB.scaffold12077size2966.g34612"/>
</dbReference>
<dbReference type="InterPro" id="IPR000008">
    <property type="entry name" value="C2_dom"/>
</dbReference>
<dbReference type="PANTHER" id="PTHR16461:SF5">
    <property type="entry name" value="TOLL-INTERACTING PROTEIN"/>
    <property type="match status" value="1"/>
</dbReference>
<dbReference type="Pfam" id="PF00168">
    <property type="entry name" value="C2"/>
    <property type="match status" value="1"/>
</dbReference>
<dbReference type="AlphaFoldDB" id="A0A914URQ8"/>
<feature type="domain" description="C2" evidence="2">
    <location>
        <begin position="67"/>
        <end position="184"/>
    </location>
</feature>
<dbReference type="GO" id="GO:0005737">
    <property type="term" value="C:cytoplasm"/>
    <property type="evidence" value="ECO:0007669"/>
    <property type="project" value="TreeGrafter"/>
</dbReference>
<proteinExistence type="predicted"/>
<dbReference type="GO" id="GO:0006511">
    <property type="term" value="P:ubiquitin-dependent protein catabolic process"/>
    <property type="evidence" value="ECO:0007669"/>
    <property type="project" value="TreeGrafter"/>
</dbReference>
<dbReference type="PROSITE" id="PS50004">
    <property type="entry name" value="C2"/>
    <property type="match status" value="1"/>
</dbReference>
<evidence type="ECO:0000313" key="4">
    <source>
        <dbReference type="WBParaSite" id="PSAMB.scaffold12077size2966.g34612.t1"/>
    </source>
</evidence>
<dbReference type="GO" id="GO:0043130">
    <property type="term" value="F:ubiquitin binding"/>
    <property type="evidence" value="ECO:0007669"/>
    <property type="project" value="TreeGrafter"/>
</dbReference>
<name>A0A914URQ8_9BILA</name>
<evidence type="ECO:0000256" key="1">
    <source>
        <dbReference type="SAM" id="MobiDB-lite"/>
    </source>
</evidence>
<feature type="region of interest" description="Disordered" evidence="1">
    <location>
        <begin position="238"/>
        <end position="258"/>
    </location>
</feature>
<dbReference type="SUPFAM" id="SSF49562">
    <property type="entry name" value="C2 domain (Calcium/lipid-binding domain, CaLB)"/>
    <property type="match status" value="1"/>
</dbReference>
<dbReference type="Proteomes" id="UP000887566">
    <property type="component" value="Unplaced"/>
</dbReference>
<reference evidence="4" key="1">
    <citation type="submission" date="2022-11" db="UniProtKB">
        <authorList>
            <consortium name="WormBaseParasite"/>
        </authorList>
    </citation>
    <scope>IDENTIFICATION</scope>
</reference>
<dbReference type="Gene3D" id="2.60.40.150">
    <property type="entry name" value="C2 domain"/>
    <property type="match status" value="1"/>
</dbReference>
<accession>A0A914URQ8</accession>
<protein>
    <submittedName>
        <fullName evidence="4">C2 domain-containing protein</fullName>
    </submittedName>
</protein>
<sequence length="258" mass="28254">MATASAATPGSTTISLSTVERRKKVVLGELPADFLRVLPPGPAQHQQQQQQQMDPDELAARVLQQQLDGQLAMRPYAFVPPNTRGRLSITVVEGKLAKNYGLVRMDPYCRMRVGNTVFETPTNVNGGKAPKWNRTVHSYLPQGVETMFVELFDERAFTMDERIAWSHVPIPPAVFNGETIDDWYPLSGQQGEGKEGMINLIIAFAPVDTPVQYVPQHFVGPDGQPAGVVIAGPQGLPGTQPVMPVQPQGPLYTEEDAK</sequence>
<dbReference type="InterPro" id="IPR037301">
    <property type="entry name" value="Tollip_C2"/>
</dbReference>
<organism evidence="3 4">
    <name type="scientific">Plectus sambesii</name>
    <dbReference type="NCBI Taxonomy" id="2011161"/>
    <lineage>
        <taxon>Eukaryota</taxon>
        <taxon>Metazoa</taxon>
        <taxon>Ecdysozoa</taxon>
        <taxon>Nematoda</taxon>
        <taxon>Chromadorea</taxon>
        <taxon>Plectida</taxon>
        <taxon>Plectina</taxon>
        <taxon>Plectoidea</taxon>
        <taxon>Plectidae</taxon>
        <taxon>Plectus</taxon>
    </lineage>
</organism>
<dbReference type="FunFam" id="2.60.40.150:FF:000214">
    <property type="entry name" value="Toll-interacting protein"/>
    <property type="match status" value="1"/>
</dbReference>
<dbReference type="PANTHER" id="PTHR16461">
    <property type="entry name" value="TOLL-INTERACTING PROTEIN"/>
    <property type="match status" value="1"/>
</dbReference>